<dbReference type="SUPFAM" id="SSF47598">
    <property type="entry name" value="Ribbon-helix-helix"/>
    <property type="match status" value="1"/>
</dbReference>
<reference evidence="1 2" key="1">
    <citation type="submission" date="2016-10" db="EMBL/GenBank/DDBJ databases">
        <authorList>
            <person name="Varghese N."/>
            <person name="Submissions S."/>
        </authorList>
    </citation>
    <scope>NUCLEOTIDE SEQUENCE [LARGE SCALE GENOMIC DNA]</scope>
    <source>
        <strain evidence="1 2">DSM 21822</strain>
    </source>
</reference>
<protein>
    <recommendedName>
        <fullName evidence="3">Ribbon-helix-helix protein, copG family</fullName>
    </recommendedName>
</protein>
<name>A0A1I4E4K7_9HYPH</name>
<keyword evidence="2" id="KW-1185">Reference proteome</keyword>
<dbReference type="Proteomes" id="UP000323300">
    <property type="component" value="Unassembled WGS sequence"/>
</dbReference>
<sequence>MTKKPFTTRLDPAILALAQKLAEVDRRSMTAVIEVALIEYAERRGLKPIKIEE</sequence>
<gene>
    <name evidence="1" type="ORF">SAMN04488498_12225</name>
</gene>
<evidence type="ECO:0008006" key="3">
    <source>
        <dbReference type="Google" id="ProtNLM"/>
    </source>
</evidence>
<organism evidence="1 2">
    <name type="scientific">Neomesorhizobium albiziae</name>
    <dbReference type="NCBI Taxonomy" id="335020"/>
    <lineage>
        <taxon>Bacteria</taxon>
        <taxon>Pseudomonadati</taxon>
        <taxon>Pseudomonadota</taxon>
        <taxon>Alphaproteobacteria</taxon>
        <taxon>Hyphomicrobiales</taxon>
        <taxon>Phyllobacteriaceae</taxon>
        <taxon>Neomesorhizobium</taxon>
    </lineage>
</organism>
<evidence type="ECO:0000313" key="1">
    <source>
        <dbReference type="EMBL" id="SFL00079.1"/>
    </source>
</evidence>
<dbReference type="InterPro" id="IPR010985">
    <property type="entry name" value="Ribbon_hlx_hlx"/>
</dbReference>
<dbReference type="GO" id="GO:0006355">
    <property type="term" value="P:regulation of DNA-templated transcription"/>
    <property type="evidence" value="ECO:0007669"/>
    <property type="project" value="InterPro"/>
</dbReference>
<dbReference type="RefSeq" id="WP_149762934.1">
    <property type="nucleotide sequence ID" value="NZ_BSPE01000036.1"/>
</dbReference>
<dbReference type="AlphaFoldDB" id="A0A1I4E4K7"/>
<accession>A0A1I4E4K7</accession>
<dbReference type="OrthoDB" id="8090111at2"/>
<dbReference type="EMBL" id="FOSL01000022">
    <property type="protein sequence ID" value="SFL00079.1"/>
    <property type="molecule type" value="Genomic_DNA"/>
</dbReference>
<proteinExistence type="predicted"/>
<evidence type="ECO:0000313" key="2">
    <source>
        <dbReference type="Proteomes" id="UP000323300"/>
    </source>
</evidence>